<dbReference type="Proteomes" id="UP001239167">
    <property type="component" value="Unassembled WGS sequence"/>
</dbReference>
<accession>A0ABT9YAL6</accession>
<protein>
    <recommendedName>
        <fullName evidence="4">LPXTG cell wall anchor domain-containing protein</fullName>
    </recommendedName>
</protein>
<name>A0ABT9YAL6_9FIRM</name>
<evidence type="ECO:0008006" key="4">
    <source>
        <dbReference type="Google" id="ProtNLM"/>
    </source>
</evidence>
<evidence type="ECO:0000313" key="2">
    <source>
        <dbReference type="EMBL" id="MDQ0204776.1"/>
    </source>
</evidence>
<evidence type="ECO:0000256" key="1">
    <source>
        <dbReference type="SAM" id="Phobius"/>
    </source>
</evidence>
<sequence>MIIAAVLVFVYYDMMHGTGASGLNNVFVLGAVGVAVLIAAVKIFLAKRRKK</sequence>
<keyword evidence="1" id="KW-1133">Transmembrane helix</keyword>
<proteinExistence type="predicted"/>
<dbReference type="EMBL" id="JAUSUE010000021">
    <property type="protein sequence ID" value="MDQ0204776.1"/>
    <property type="molecule type" value="Genomic_DNA"/>
</dbReference>
<keyword evidence="3" id="KW-1185">Reference proteome</keyword>
<feature type="transmembrane region" description="Helical" evidence="1">
    <location>
        <begin position="26"/>
        <end position="45"/>
    </location>
</feature>
<comment type="caution">
    <text evidence="2">The sequence shown here is derived from an EMBL/GenBank/DDBJ whole genome shotgun (WGS) entry which is preliminary data.</text>
</comment>
<keyword evidence="1" id="KW-0472">Membrane</keyword>
<organism evidence="2 3">
    <name type="scientific">Pectinatus haikarae</name>
    <dbReference type="NCBI Taxonomy" id="349096"/>
    <lineage>
        <taxon>Bacteria</taxon>
        <taxon>Bacillati</taxon>
        <taxon>Bacillota</taxon>
        <taxon>Negativicutes</taxon>
        <taxon>Selenomonadales</taxon>
        <taxon>Selenomonadaceae</taxon>
        <taxon>Pectinatus</taxon>
    </lineage>
</organism>
<reference evidence="2 3" key="1">
    <citation type="submission" date="2023-07" db="EMBL/GenBank/DDBJ databases">
        <title>Genomic Encyclopedia of Type Strains, Phase IV (KMG-IV): sequencing the most valuable type-strain genomes for metagenomic binning, comparative biology and taxonomic classification.</title>
        <authorList>
            <person name="Goeker M."/>
        </authorList>
    </citation>
    <scope>NUCLEOTIDE SEQUENCE [LARGE SCALE GENOMIC DNA]</scope>
    <source>
        <strain evidence="2 3">DSM 16980</strain>
    </source>
</reference>
<gene>
    <name evidence="2" type="ORF">J2S01_002509</name>
</gene>
<keyword evidence="1" id="KW-0812">Transmembrane</keyword>
<dbReference type="RefSeq" id="WP_196605667.1">
    <property type="nucleotide sequence ID" value="NZ_CP116940.1"/>
</dbReference>
<evidence type="ECO:0000313" key="3">
    <source>
        <dbReference type="Proteomes" id="UP001239167"/>
    </source>
</evidence>